<accession>A0A139AGR8</accession>
<keyword evidence="4" id="KW-1185">Reference proteome</keyword>
<gene>
    <name evidence="3" type="ORF">M427DRAFT_44163</name>
</gene>
<comment type="similarity">
    <text evidence="1">Belongs to the short-chain dehydrogenases/reductases (SDR) family.</text>
</comment>
<dbReference type="GO" id="GO:0016491">
    <property type="term" value="F:oxidoreductase activity"/>
    <property type="evidence" value="ECO:0007669"/>
    <property type="project" value="UniProtKB-KW"/>
</dbReference>
<dbReference type="PANTHER" id="PTHR43943:SF17">
    <property type="entry name" value="3-PHENYLPROPIONATE-DIHYDRODIOL_CINNAMIC ACID-DIHYDRODIOL DEHYDROGENASE"/>
    <property type="match status" value="1"/>
</dbReference>
<organism evidence="3 4">
    <name type="scientific">Gonapodya prolifera (strain JEL478)</name>
    <name type="common">Monoblepharis prolifera</name>
    <dbReference type="NCBI Taxonomy" id="1344416"/>
    <lineage>
        <taxon>Eukaryota</taxon>
        <taxon>Fungi</taxon>
        <taxon>Fungi incertae sedis</taxon>
        <taxon>Chytridiomycota</taxon>
        <taxon>Chytridiomycota incertae sedis</taxon>
        <taxon>Monoblepharidomycetes</taxon>
        <taxon>Monoblepharidales</taxon>
        <taxon>Gonapodyaceae</taxon>
        <taxon>Gonapodya</taxon>
    </lineage>
</organism>
<dbReference type="Proteomes" id="UP000070544">
    <property type="component" value="Unassembled WGS sequence"/>
</dbReference>
<keyword evidence="2" id="KW-0560">Oxidoreductase</keyword>
<dbReference type="InterPro" id="IPR036291">
    <property type="entry name" value="NAD(P)-bd_dom_sf"/>
</dbReference>
<dbReference type="InterPro" id="IPR002347">
    <property type="entry name" value="SDR_fam"/>
</dbReference>
<dbReference type="Pfam" id="PF00106">
    <property type="entry name" value="adh_short"/>
    <property type="match status" value="1"/>
</dbReference>
<protein>
    <recommendedName>
        <fullName evidence="5">NAD(P)-binding protein</fullName>
    </recommendedName>
</protein>
<evidence type="ECO:0000313" key="4">
    <source>
        <dbReference type="Proteomes" id="UP000070544"/>
    </source>
</evidence>
<reference evidence="3 4" key="1">
    <citation type="journal article" date="2015" name="Genome Biol. Evol.">
        <title>Phylogenomic analyses indicate that early fungi evolved digesting cell walls of algal ancestors of land plants.</title>
        <authorList>
            <person name="Chang Y."/>
            <person name="Wang S."/>
            <person name="Sekimoto S."/>
            <person name="Aerts A.L."/>
            <person name="Choi C."/>
            <person name="Clum A."/>
            <person name="LaButti K.M."/>
            <person name="Lindquist E.A."/>
            <person name="Yee Ngan C."/>
            <person name="Ohm R.A."/>
            <person name="Salamov A.A."/>
            <person name="Grigoriev I.V."/>
            <person name="Spatafora J.W."/>
            <person name="Berbee M.L."/>
        </authorList>
    </citation>
    <scope>NUCLEOTIDE SEQUENCE [LARGE SCALE GENOMIC DNA]</scope>
    <source>
        <strain evidence="3 4">JEL478</strain>
    </source>
</reference>
<dbReference type="AlphaFoldDB" id="A0A139AGR8"/>
<evidence type="ECO:0000256" key="2">
    <source>
        <dbReference type="ARBA" id="ARBA00023002"/>
    </source>
</evidence>
<dbReference type="STRING" id="1344416.A0A139AGR8"/>
<sequence length="254" mass="27185">MKKDTYDKNIIPGATTKVAGMCSEGIKIEGKRGIVTRASKGISRAPAELLVKDGASVAICGRNKANLDGAVTGAVLDVSDGAALKQWIDSVATEFGGLDFVVASVSALEIAPTIDAWKKASECQLLRHGTSTLVQVFRCELRSISSVSGGEVDFTAGAPYGRTHSLHVLHGVDAKSGLKGAPVRFNTVSPGNTYFDGGAWQNIERENPEFFKTVLAHNHRGGRGCVGIFFPKASQHNQLPYQGACQRRRKWAMR</sequence>
<dbReference type="SUPFAM" id="SSF51735">
    <property type="entry name" value="NAD(P)-binding Rossmann-fold domains"/>
    <property type="match status" value="1"/>
</dbReference>
<name>A0A139AGR8_GONPJ</name>
<dbReference type="OrthoDB" id="15140at2759"/>
<dbReference type="EMBL" id="KQ965758">
    <property type="protein sequence ID" value="KXS16022.1"/>
    <property type="molecule type" value="Genomic_DNA"/>
</dbReference>
<evidence type="ECO:0000256" key="1">
    <source>
        <dbReference type="ARBA" id="ARBA00006484"/>
    </source>
</evidence>
<dbReference type="PANTHER" id="PTHR43943">
    <property type="entry name" value="DEHYDROGENASE/REDUCTASE (SDR FAMILY) MEMBER 4"/>
    <property type="match status" value="1"/>
</dbReference>
<dbReference type="Gene3D" id="3.40.50.720">
    <property type="entry name" value="NAD(P)-binding Rossmann-like Domain"/>
    <property type="match status" value="1"/>
</dbReference>
<evidence type="ECO:0000313" key="3">
    <source>
        <dbReference type="EMBL" id="KXS16022.1"/>
    </source>
</evidence>
<proteinExistence type="inferred from homology"/>
<evidence type="ECO:0008006" key="5">
    <source>
        <dbReference type="Google" id="ProtNLM"/>
    </source>
</evidence>